<dbReference type="AlphaFoldDB" id="K9CRZ3"/>
<dbReference type="PANTHER" id="PTHR21666:SF270">
    <property type="entry name" value="MUREIN HYDROLASE ACTIVATOR ENVC"/>
    <property type="match status" value="1"/>
</dbReference>
<gene>
    <name evidence="2" type="ORF">HMPREF9718_03721</name>
</gene>
<dbReference type="InterPro" id="IPR016047">
    <property type="entry name" value="M23ase_b-sheet_dom"/>
</dbReference>
<dbReference type="PANTHER" id="PTHR21666">
    <property type="entry name" value="PEPTIDASE-RELATED"/>
    <property type="match status" value="1"/>
</dbReference>
<dbReference type="PROSITE" id="PS51257">
    <property type="entry name" value="PROKAR_LIPOPROTEIN"/>
    <property type="match status" value="1"/>
</dbReference>
<dbReference type="SUPFAM" id="SSF51261">
    <property type="entry name" value="Duplicated hybrid motif"/>
    <property type="match status" value="1"/>
</dbReference>
<evidence type="ECO:0000259" key="1">
    <source>
        <dbReference type="PROSITE" id="PS51782"/>
    </source>
</evidence>
<dbReference type="InterPro" id="IPR018392">
    <property type="entry name" value="LysM"/>
</dbReference>
<dbReference type="CDD" id="cd12797">
    <property type="entry name" value="M23_peptidase"/>
    <property type="match status" value="1"/>
</dbReference>
<dbReference type="SUPFAM" id="SSF54106">
    <property type="entry name" value="LysM domain"/>
    <property type="match status" value="1"/>
</dbReference>
<dbReference type="Proteomes" id="UP000009887">
    <property type="component" value="Unassembled WGS sequence"/>
</dbReference>
<dbReference type="PATRIC" id="fig|883163.3.peg.3784"/>
<dbReference type="RefSeq" id="WP_004211395.1">
    <property type="nucleotide sequence ID" value="NZ_JH992904.1"/>
</dbReference>
<dbReference type="PROSITE" id="PS51782">
    <property type="entry name" value="LYSM"/>
    <property type="match status" value="2"/>
</dbReference>
<keyword evidence="3" id="KW-1185">Reference proteome</keyword>
<dbReference type="Gene3D" id="3.10.350.10">
    <property type="entry name" value="LysM domain"/>
    <property type="match status" value="2"/>
</dbReference>
<proteinExistence type="predicted"/>
<protein>
    <recommendedName>
        <fullName evidence="1">LysM domain-containing protein</fullName>
    </recommendedName>
</protein>
<sequence>MAGHSRGRRWLPMAPLPLLLAGCIPAPVQDSAPYAAPLPPVQPAPAIPPSPSMPPQPIRPEPQMIERKPVWTAQQVTANARTVAASLYSVQPGDTLRGIGNRTGAGSDAIARANGLAPPYALQPGQSLSIPGGRYHAVAEGETGIAIAVAYGVRWSDIVDINGLSEPYVLRRGQRLLLPGGEMPAAPVTAQPARAPASSLEQRAAAFRIDIDDVLTGGQPAVAEEKPRTVAKAQPRPLPSNVPIAQPGGFSGQFAWPLKGNILSRFGPGESGAKNNGIDIAAPIGTPIRAAADGVVAYAGDSIAVFGGLILITHGSGWVSAYGHANRIDVVRGQKVTKGQVIGLSGDTGYASKPKLHFELRKDRVPINPMTQLPTP</sequence>
<comment type="caution">
    <text evidence="2">The sequence shown here is derived from an EMBL/GenBank/DDBJ whole genome shotgun (WGS) entry which is preliminary data.</text>
</comment>
<dbReference type="GO" id="GO:0004222">
    <property type="term" value="F:metalloendopeptidase activity"/>
    <property type="evidence" value="ECO:0007669"/>
    <property type="project" value="TreeGrafter"/>
</dbReference>
<dbReference type="Pfam" id="PF01551">
    <property type="entry name" value="Peptidase_M23"/>
    <property type="match status" value="1"/>
</dbReference>
<accession>K9CRZ3</accession>
<reference evidence="2 3" key="1">
    <citation type="submission" date="2012-09" db="EMBL/GenBank/DDBJ databases">
        <title>The Genome Sequence of Sphingobium yanoikuyae ATCC 51230.</title>
        <authorList>
            <consortium name="The Broad Institute Genome Sequencing Platform"/>
            <person name="Earl A."/>
            <person name="Ward D."/>
            <person name="Feldgarden M."/>
            <person name="Gevers D."/>
            <person name="Huys G."/>
            <person name="Walker B."/>
            <person name="Young S.K."/>
            <person name="Zeng Q."/>
            <person name="Gargeya S."/>
            <person name="Fitzgerald M."/>
            <person name="Haas B."/>
            <person name="Abouelleil A."/>
            <person name="Alvarado L."/>
            <person name="Arachchi H.M."/>
            <person name="Berlin A.M."/>
            <person name="Chapman S.B."/>
            <person name="Goldberg J."/>
            <person name="Griggs A."/>
            <person name="Gujja S."/>
            <person name="Hansen M."/>
            <person name="Howarth C."/>
            <person name="Imamovic A."/>
            <person name="Larimer J."/>
            <person name="McCowen C."/>
            <person name="Montmayeur A."/>
            <person name="Murphy C."/>
            <person name="Neiman D."/>
            <person name="Pearson M."/>
            <person name="Priest M."/>
            <person name="Roberts A."/>
            <person name="Saif S."/>
            <person name="Shea T."/>
            <person name="Sisk P."/>
            <person name="Sykes S."/>
            <person name="Wortman J."/>
            <person name="Nusbaum C."/>
            <person name="Birren B."/>
        </authorList>
    </citation>
    <scope>NUCLEOTIDE SEQUENCE [LARGE SCALE GENOMIC DNA]</scope>
    <source>
        <strain evidence="2 3">ATCC 51230</strain>
    </source>
</reference>
<dbReference type="InterPro" id="IPR011055">
    <property type="entry name" value="Dup_hybrid_motif"/>
</dbReference>
<dbReference type="InterPro" id="IPR036779">
    <property type="entry name" value="LysM_dom_sf"/>
</dbReference>
<feature type="domain" description="LysM" evidence="1">
    <location>
        <begin position="134"/>
        <end position="178"/>
    </location>
</feature>
<dbReference type="InterPro" id="IPR050570">
    <property type="entry name" value="Cell_wall_metabolism_enzyme"/>
</dbReference>
<feature type="domain" description="LysM" evidence="1">
    <location>
        <begin position="86"/>
        <end position="130"/>
    </location>
</feature>
<evidence type="ECO:0000313" key="2">
    <source>
        <dbReference type="EMBL" id="EKU73716.1"/>
    </source>
</evidence>
<dbReference type="SMART" id="SM00257">
    <property type="entry name" value="LysM"/>
    <property type="match status" value="2"/>
</dbReference>
<dbReference type="EMBL" id="AGZU01000014">
    <property type="protein sequence ID" value="EKU73716.1"/>
    <property type="molecule type" value="Genomic_DNA"/>
</dbReference>
<dbReference type="HOGENOM" id="CLU_029425_0_0_5"/>
<dbReference type="Pfam" id="PF01476">
    <property type="entry name" value="LysM"/>
    <property type="match status" value="2"/>
</dbReference>
<dbReference type="Gene3D" id="2.70.70.10">
    <property type="entry name" value="Glucose Permease (Domain IIA)"/>
    <property type="match status" value="1"/>
</dbReference>
<name>K9CRZ3_SPHYA</name>
<dbReference type="CDD" id="cd00118">
    <property type="entry name" value="LysM"/>
    <property type="match status" value="2"/>
</dbReference>
<organism evidence="2 3">
    <name type="scientific">Sphingobium yanoikuyae ATCC 51230</name>
    <dbReference type="NCBI Taxonomy" id="883163"/>
    <lineage>
        <taxon>Bacteria</taxon>
        <taxon>Pseudomonadati</taxon>
        <taxon>Pseudomonadota</taxon>
        <taxon>Alphaproteobacteria</taxon>
        <taxon>Sphingomonadales</taxon>
        <taxon>Sphingomonadaceae</taxon>
        <taxon>Sphingobium</taxon>
    </lineage>
</organism>
<evidence type="ECO:0000313" key="3">
    <source>
        <dbReference type="Proteomes" id="UP000009887"/>
    </source>
</evidence>